<dbReference type="Gene3D" id="1.20.5.5160">
    <property type="match status" value="1"/>
</dbReference>
<sequence>MKPETQSSPTGPNEVSGHACATNADRPPPAPDATLSKSQDFSSARGVRTSASPFVPKASGQHQNAITIAVTPVQSSLPDQAHIRAILGRKSGRQEHDFDQRAAIHRFRTAAVPFNPTATLNDKTADVRLPSEDDFTSGLTDPSSESPKRPFPHHQSASVHANAVPRSINAQRTRSSSISPASIRVNSNKIGLSKMSTRFITEQLYEELRRRRYHSRMDESHVHSGSLPRVLNQYHSLVPLDDLSMKNSVHAFGLHSILLRGISSVDGMPYALRRLHHRYIVPSAELTLAARVAVDRWGCLVDHPHIAALRGTFVSADMWDTPALFFAHEYHAGAVSLESVHCGESDDCLAASEAEIWMYASQLCCALKAVHDVGLAVGGSASLAPNKLLLCSKVAVVDGPGGAHGCRIRLAAVGVIDVLRPEAVGLHGGRALTIAQRDDLRAVGISMANILCGSVNLSSADALAIASRRCSPMLNRVIMGLVSGGIADSSTFSQMLAPITFDSLKFERALCDQLKSELAKELDNGRLLRLLVKLTFINERPDGDMDPNWAETGDRYILKLFRDFVFHQHDNDGNSIIDWGHVFECLNKLDTGVAEKVLLVSRDEMSMLVATYADIKRCTEAAYAALIIESKQVDRF</sequence>
<gene>
    <name evidence="9" type="ORF">MSP1404_LOCUS8911</name>
</gene>
<dbReference type="InterPro" id="IPR011009">
    <property type="entry name" value="Kinase-like_dom_sf"/>
</dbReference>
<dbReference type="PANTHER" id="PTHR12272">
    <property type="entry name" value="DEADENYLATION COMPLEX SUBUNIT PAN3"/>
    <property type="match status" value="1"/>
</dbReference>
<keyword evidence="2" id="KW-0963">Cytoplasm</keyword>
<dbReference type="EMBL" id="HBEV01011490">
    <property type="protein sequence ID" value="CAD8591507.1"/>
    <property type="molecule type" value="Transcribed_RNA"/>
</dbReference>
<dbReference type="InterPro" id="IPR030844">
    <property type="entry name" value="PAN3"/>
</dbReference>
<dbReference type="GO" id="GO:0031251">
    <property type="term" value="C:PAN complex"/>
    <property type="evidence" value="ECO:0007669"/>
    <property type="project" value="InterPro"/>
</dbReference>
<proteinExistence type="predicted"/>
<dbReference type="GO" id="GO:0006397">
    <property type="term" value="P:mRNA processing"/>
    <property type="evidence" value="ECO:0007669"/>
    <property type="project" value="UniProtKB-KW"/>
</dbReference>
<keyword evidence="6" id="KW-0175">Coiled coil</keyword>
<feature type="region of interest" description="Disordered" evidence="7">
    <location>
        <begin position="122"/>
        <end position="179"/>
    </location>
</feature>
<protein>
    <recommendedName>
        <fullName evidence="8">Protein kinase domain-containing protein</fullName>
    </recommendedName>
</protein>
<organism evidence="9">
    <name type="scientific">Micromonas pusilla</name>
    <name type="common">Picoplanktonic green alga</name>
    <name type="synonym">Chromulina pusilla</name>
    <dbReference type="NCBI Taxonomy" id="38833"/>
    <lineage>
        <taxon>Eukaryota</taxon>
        <taxon>Viridiplantae</taxon>
        <taxon>Chlorophyta</taxon>
        <taxon>Mamiellophyceae</taxon>
        <taxon>Mamiellales</taxon>
        <taxon>Mamiellaceae</taxon>
        <taxon>Micromonas</taxon>
    </lineage>
</organism>
<dbReference type="PROSITE" id="PS50011">
    <property type="entry name" value="PROTEIN_KINASE_DOM"/>
    <property type="match status" value="1"/>
</dbReference>
<feature type="compositionally biased region" description="Polar residues" evidence="7">
    <location>
        <begin position="168"/>
        <end position="179"/>
    </location>
</feature>
<dbReference type="GO" id="GO:0000289">
    <property type="term" value="P:nuclear-transcribed mRNA poly(A) tail shortening"/>
    <property type="evidence" value="ECO:0007669"/>
    <property type="project" value="InterPro"/>
</dbReference>
<dbReference type="Gene3D" id="1.10.510.10">
    <property type="entry name" value="Transferase(Phosphotransferase) domain 1"/>
    <property type="match status" value="1"/>
</dbReference>
<reference evidence="9" key="1">
    <citation type="submission" date="2021-01" db="EMBL/GenBank/DDBJ databases">
        <authorList>
            <person name="Corre E."/>
            <person name="Pelletier E."/>
            <person name="Niang G."/>
            <person name="Scheremetjew M."/>
            <person name="Finn R."/>
            <person name="Kale V."/>
            <person name="Holt S."/>
            <person name="Cochrane G."/>
            <person name="Meng A."/>
            <person name="Brown T."/>
            <person name="Cohen L."/>
        </authorList>
    </citation>
    <scope>NUCLEOTIDE SEQUENCE</scope>
    <source>
        <strain evidence="9">CCMP494</strain>
    </source>
</reference>
<name>A0A7S0KSW4_MICPS</name>
<feature type="domain" description="Protein kinase" evidence="8">
    <location>
        <begin position="216"/>
        <end position="537"/>
    </location>
</feature>
<comment type="subcellular location">
    <subcellularLocation>
        <location evidence="1">Cytoplasm</location>
    </subcellularLocation>
</comment>
<dbReference type="GO" id="GO:0004672">
    <property type="term" value="F:protein kinase activity"/>
    <property type="evidence" value="ECO:0007669"/>
    <property type="project" value="InterPro"/>
</dbReference>
<evidence type="ECO:0000256" key="4">
    <source>
        <dbReference type="ARBA" id="ARBA00022741"/>
    </source>
</evidence>
<evidence type="ECO:0000259" key="8">
    <source>
        <dbReference type="PROSITE" id="PS50011"/>
    </source>
</evidence>
<dbReference type="FunFam" id="1.10.287.3700:FF:000001">
    <property type="entry name" value="PAN2-PAN3 deadenylation complex subunit PAN3"/>
    <property type="match status" value="1"/>
</dbReference>
<dbReference type="InterPro" id="IPR000719">
    <property type="entry name" value="Prot_kinase_dom"/>
</dbReference>
<evidence type="ECO:0000256" key="2">
    <source>
        <dbReference type="ARBA" id="ARBA00022490"/>
    </source>
</evidence>
<feature type="region of interest" description="Disordered" evidence="7">
    <location>
        <begin position="1"/>
        <end position="61"/>
    </location>
</feature>
<keyword evidence="4" id="KW-0547">Nucleotide-binding</keyword>
<feature type="compositionally biased region" description="Polar residues" evidence="7">
    <location>
        <begin position="1"/>
        <end position="13"/>
    </location>
</feature>
<dbReference type="AlphaFoldDB" id="A0A7S0KSW4"/>
<evidence type="ECO:0000256" key="7">
    <source>
        <dbReference type="SAM" id="MobiDB-lite"/>
    </source>
</evidence>
<evidence type="ECO:0000256" key="6">
    <source>
        <dbReference type="ARBA" id="ARBA00023054"/>
    </source>
</evidence>
<dbReference type="InterPro" id="IPR041332">
    <property type="entry name" value="Pan3_CK"/>
</dbReference>
<dbReference type="Pfam" id="PF18101">
    <property type="entry name" value="Pan3_CK"/>
    <property type="match status" value="1"/>
</dbReference>
<evidence type="ECO:0000256" key="1">
    <source>
        <dbReference type="ARBA" id="ARBA00004496"/>
    </source>
</evidence>
<keyword evidence="3" id="KW-0507">mRNA processing</keyword>
<dbReference type="PANTHER" id="PTHR12272:SF11">
    <property type="entry name" value="PAN2-PAN3 DEADENYLATION COMPLEX SUBUNIT PAN3"/>
    <property type="match status" value="1"/>
</dbReference>
<dbReference type="GO" id="GO:0000932">
    <property type="term" value="C:P-body"/>
    <property type="evidence" value="ECO:0007669"/>
    <property type="project" value="TreeGrafter"/>
</dbReference>
<evidence type="ECO:0000256" key="5">
    <source>
        <dbReference type="ARBA" id="ARBA00022840"/>
    </source>
</evidence>
<evidence type="ECO:0000313" key="9">
    <source>
        <dbReference type="EMBL" id="CAD8591507.1"/>
    </source>
</evidence>
<dbReference type="SUPFAM" id="SSF56112">
    <property type="entry name" value="Protein kinase-like (PK-like)"/>
    <property type="match status" value="1"/>
</dbReference>
<dbReference type="Gene3D" id="1.10.287.3700">
    <property type="match status" value="1"/>
</dbReference>
<dbReference type="GO" id="GO:0005524">
    <property type="term" value="F:ATP binding"/>
    <property type="evidence" value="ECO:0007669"/>
    <property type="project" value="UniProtKB-KW"/>
</dbReference>
<accession>A0A7S0KSW4</accession>
<keyword evidence="5" id="KW-0067">ATP-binding</keyword>
<evidence type="ECO:0000256" key="3">
    <source>
        <dbReference type="ARBA" id="ARBA00022664"/>
    </source>
</evidence>
<dbReference type="GO" id="GO:0008143">
    <property type="term" value="F:poly(A) binding"/>
    <property type="evidence" value="ECO:0007669"/>
    <property type="project" value="TreeGrafter"/>
</dbReference>